<reference evidence="6 8" key="2">
    <citation type="submission" date="2020-02" db="EMBL/GenBank/DDBJ databases">
        <title>Genome sequence of Parvularcula flava strain NH6-79.</title>
        <authorList>
            <person name="Abdul Karim M.H."/>
            <person name="Lam M.Q."/>
            <person name="Chen S.J."/>
            <person name="Yahya A."/>
            <person name="Shahir S."/>
            <person name="Shamsir M.S."/>
            <person name="Chong C.S."/>
        </authorList>
    </citation>
    <scope>NUCLEOTIDE SEQUENCE [LARGE SCALE GENOMIC DNA]</scope>
    <source>
        <strain evidence="6 8">NH6-79</strain>
    </source>
</reference>
<reference evidence="5" key="1">
    <citation type="journal article" date="2014" name="Int. J. Syst. Evol. Microbiol.">
        <title>Complete genome sequence of Corynebacterium casei LMG S-19264T (=DSM 44701T), isolated from a smear-ripened cheese.</title>
        <authorList>
            <consortium name="US DOE Joint Genome Institute (JGI-PGF)"/>
            <person name="Walter F."/>
            <person name="Albersmeier A."/>
            <person name="Kalinowski J."/>
            <person name="Ruckert C."/>
        </authorList>
    </citation>
    <scope>NUCLEOTIDE SEQUENCE</scope>
    <source>
        <strain evidence="5">CGMCC 1.14984</strain>
    </source>
</reference>
<dbReference type="RefSeq" id="WP_155139243.1">
    <property type="nucleotide sequence ID" value="NZ_BMGZ01000001.1"/>
</dbReference>
<keyword evidence="8" id="KW-1185">Reference proteome</keyword>
<feature type="signal peptide" evidence="1">
    <location>
        <begin position="1"/>
        <end position="25"/>
    </location>
</feature>
<protein>
    <submittedName>
        <fullName evidence="6">Glycoside hydrolase family 127 protein</fullName>
    </submittedName>
</protein>
<reference evidence="5" key="3">
    <citation type="submission" date="2020-09" db="EMBL/GenBank/DDBJ databases">
        <authorList>
            <person name="Sun Q."/>
            <person name="Zhou Y."/>
        </authorList>
    </citation>
    <scope>NUCLEOTIDE SEQUENCE</scope>
    <source>
        <strain evidence="5">CGMCC 1.14984</strain>
    </source>
</reference>
<evidence type="ECO:0000256" key="1">
    <source>
        <dbReference type="SAM" id="SignalP"/>
    </source>
</evidence>
<evidence type="ECO:0000313" key="5">
    <source>
        <dbReference type="EMBL" id="GGH96885.1"/>
    </source>
</evidence>
<dbReference type="Pfam" id="PF07944">
    <property type="entry name" value="Beta-AFase-like_GH127_cat"/>
    <property type="match status" value="1"/>
</dbReference>
<keyword evidence="1" id="KW-0732">Signal</keyword>
<dbReference type="EMBL" id="BMGZ01000001">
    <property type="protein sequence ID" value="GGH96885.1"/>
    <property type="molecule type" value="Genomic_DNA"/>
</dbReference>
<organism evidence="5 7">
    <name type="scientific">Aquisalinus luteolus</name>
    <dbReference type="NCBI Taxonomy" id="1566827"/>
    <lineage>
        <taxon>Bacteria</taxon>
        <taxon>Pseudomonadati</taxon>
        <taxon>Pseudomonadota</taxon>
        <taxon>Alphaproteobacteria</taxon>
        <taxon>Parvularculales</taxon>
        <taxon>Parvularculaceae</taxon>
        <taxon>Aquisalinus</taxon>
    </lineage>
</organism>
<dbReference type="Pfam" id="PF20736">
    <property type="entry name" value="Glyco_hydro127M"/>
    <property type="match status" value="1"/>
</dbReference>
<dbReference type="AlphaFoldDB" id="A0A8J3ERB3"/>
<evidence type="ECO:0000259" key="2">
    <source>
        <dbReference type="Pfam" id="PF07944"/>
    </source>
</evidence>
<dbReference type="InterPro" id="IPR046544">
    <property type="entry name" value="GH146_SB_dom"/>
</dbReference>
<evidence type="ECO:0000259" key="3">
    <source>
        <dbReference type="Pfam" id="PF20620"/>
    </source>
</evidence>
<dbReference type="Proteomes" id="UP000621856">
    <property type="component" value="Unassembled WGS sequence"/>
</dbReference>
<feature type="domain" description="Non-reducing end beta-L-arabinofuranosidase-like GH127 catalytic" evidence="2">
    <location>
        <begin position="40"/>
        <end position="427"/>
    </location>
</feature>
<dbReference type="InterPro" id="IPR049046">
    <property type="entry name" value="Beta-AFase-like_GH127_middle"/>
</dbReference>
<keyword evidence="6" id="KW-0378">Hydrolase</keyword>
<evidence type="ECO:0000259" key="4">
    <source>
        <dbReference type="Pfam" id="PF20736"/>
    </source>
</evidence>
<evidence type="ECO:0000313" key="6">
    <source>
        <dbReference type="EMBL" id="NHK27912.1"/>
    </source>
</evidence>
<dbReference type="EMBL" id="VCJR02000001">
    <property type="protein sequence ID" value="NHK27912.1"/>
    <property type="molecule type" value="Genomic_DNA"/>
</dbReference>
<dbReference type="InterPro" id="IPR012878">
    <property type="entry name" value="Beta-AFase-like_GH127_cat"/>
</dbReference>
<dbReference type="GO" id="GO:0005975">
    <property type="term" value="P:carbohydrate metabolic process"/>
    <property type="evidence" value="ECO:0007669"/>
    <property type="project" value="InterPro"/>
</dbReference>
<feature type="domain" description="Glycoside hydrolase GH146 substrate-binding" evidence="3">
    <location>
        <begin position="641"/>
        <end position="774"/>
    </location>
</feature>
<evidence type="ECO:0000313" key="8">
    <source>
        <dbReference type="Proteomes" id="UP000818603"/>
    </source>
</evidence>
<dbReference type="InterPro" id="IPR008928">
    <property type="entry name" value="6-hairpin_glycosidase_sf"/>
</dbReference>
<dbReference type="Pfam" id="PF20620">
    <property type="entry name" value="DUF6805"/>
    <property type="match status" value="1"/>
</dbReference>
<gene>
    <name evidence="6" type="ORF">FF098_008360</name>
    <name evidence="5" type="ORF">GCM10011355_16840</name>
</gene>
<dbReference type="Proteomes" id="UP000818603">
    <property type="component" value="Unassembled WGS sequence"/>
</dbReference>
<feature type="chain" id="PRO_5035289883" evidence="1">
    <location>
        <begin position="26"/>
        <end position="778"/>
    </location>
</feature>
<feature type="domain" description="Non-reducing end beta-L-arabinofuranosidase-like GH127 middle" evidence="4">
    <location>
        <begin position="437"/>
        <end position="530"/>
    </location>
</feature>
<accession>A0A8J3ERB3</accession>
<evidence type="ECO:0000313" key="7">
    <source>
        <dbReference type="Proteomes" id="UP000621856"/>
    </source>
</evidence>
<comment type="caution">
    <text evidence="5">The sequence shown here is derived from an EMBL/GenBank/DDBJ whole genome shotgun (WGS) entry which is preliminary data.</text>
</comment>
<sequence>MLSRRSFILASTSAIALAGSFGAFASTDTRIKASPLPLRDVKLTPSIYLNSIERNRDYLLSLEPDRLLHNFHWSAGLEPKAPVYGGWEKRGIAGHSLGHYLSGLSMLWAQTGDARVKEAIDYTVAELARCQSAHGDGYVGGTTVERDGEVVDGKIVFEEIRNGDIRTGGFDINGGWVPLYTWHKIHAGLIDAWQLAENEQAAPVMLGLADYLATILEGLDDEQMQRLLAAEHGGLNESYANTYALTGDERWLAVAEKIRHKSVLNPLAEGENNLPGLHANTQIPKLIGLARIYELTGETQKADTSRFFYRTVLDHHTYAIGGNSEREHFPPPDVIAGALTDRTCEACNTYNMMKLGRHLYSWSMDPALFDDYENMYLNHIMSHQHPETGMFVYFMPMRSGSRRTYSEPTESFWCCVGSGMESHAKHGDSAYWQSGDTLYTNLYMPSDVDWKMGGMSLSVRTDYPMSEDIAFTVNAAPSEERTLAFRLPGWCDAPSLAVNGEAIEVSAGSGHAKVTRRWQAGDKIALTLPMSLAVEPSPDEPNTVTFRHGPMVLAANVGPGTEEMTALPPALVGNDVSASITPVAGAFGTYRMANAKPSAVTLTPFFDQYENRTAVYFPTFSEDEWATKSEEFRAEQAAKAALEARTADVIYLGEMQPERDHDFRTNQSDVIAFGGKNGRTAWWGVGNYIEFDMAVPDGPAILQVLYWGEETNKNFDVIVEGELIANERREGPGKPEFVAVDYVLPPELTAGKDKIAVRFETRGSDAPVYEVRILRAEA</sequence>
<dbReference type="GO" id="GO:0016787">
    <property type="term" value="F:hydrolase activity"/>
    <property type="evidence" value="ECO:0007669"/>
    <property type="project" value="UniProtKB-KW"/>
</dbReference>
<dbReference type="PANTHER" id="PTHR31151">
    <property type="entry name" value="PROLINE-TRNA LIGASE (DUF1680)"/>
    <property type="match status" value="1"/>
</dbReference>
<proteinExistence type="predicted"/>
<dbReference type="PANTHER" id="PTHR31151:SF0">
    <property type="entry name" value="PROLINE-TRNA LIGASE (DUF1680)"/>
    <property type="match status" value="1"/>
</dbReference>
<dbReference type="SUPFAM" id="SSF48208">
    <property type="entry name" value="Six-hairpin glycosidases"/>
    <property type="match status" value="1"/>
</dbReference>
<name>A0A8J3ERB3_9PROT</name>